<keyword evidence="2" id="KW-0472">Membrane</keyword>
<dbReference type="PANTHER" id="PTHR37577:SF1">
    <property type="entry name" value="INTEGRAL MEMBRANE PROTEIN"/>
    <property type="match status" value="1"/>
</dbReference>
<feature type="transmembrane region" description="Helical" evidence="2">
    <location>
        <begin position="96"/>
        <end position="113"/>
    </location>
</feature>
<reference evidence="3 4" key="1">
    <citation type="journal article" date="2024" name="J. Plant Pathol.">
        <title>Sequence and assembly of the genome of Seiridium unicorne, isolate CBS 538.82, causal agent of cypress canker disease.</title>
        <authorList>
            <person name="Scali E."/>
            <person name="Rocca G.D."/>
            <person name="Danti R."/>
            <person name="Garbelotto M."/>
            <person name="Barberini S."/>
            <person name="Baroncelli R."/>
            <person name="Emiliani G."/>
        </authorList>
    </citation>
    <scope>NUCLEOTIDE SEQUENCE [LARGE SCALE GENOMIC DNA]</scope>
    <source>
        <strain evidence="3 4">BM-138-508</strain>
    </source>
</reference>
<feature type="region of interest" description="Disordered" evidence="1">
    <location>
        <begin position="1"/>
        <end position="21"/>
    </location>
</feature>
<evidence type="ECO:0000313" key="3">
    <source>
        <dbReference type="EMBL" id="KAK9424449.1"/>
    </source>
</evidence>
<evidence type="ECO:0000256" key="1">
    <source>
        <dbReference type="SAM" id="MobiDB-lite"/>
    </source>
</evidence>
<accession>A0ABR2VC78</accession>
<keyword evidence="2" id="KW-1133">Transmembrane helix</keyword>
<feature type="region of interest" description="Disordered" evidence="1">
    <location>
        <begin position="271"/>
        <end position="299"/>
    </location>
</feature>
<sequence length="299" mass="34056">MCNQFRPTTLQNQSRAPGDLDPFRTRRELLVRIFQPGGLSGFSLAGHSYLKPEDIRHINLQIDMIDHVLKVIGDTQLLNGISLLIGAFAQHETLEFYHFHMVVSVAIAMSIVFKEPRAVLHRGMLLFIFMALYIGFVVLFGLKLRSWDDNDPGRCYRSDRISGKDATHPYVDTVYLAITALWLFIRSDPISVYLIQVYHKTSNEAYLSGGSENEWGFGQVVALTLVASTFLECVRGTIRYNILKNERDDSKEGIFWKRFLRFLQIPEPDADEEAGRVADDGSSTVVSRRRSLPEGFKYT</sequence>
<name>A0ABR2VC78_9PEZI</name>
<gene>
    <name evidence="3" type="ORF">SUNI508_13596</name>
</gene>
<feature type="transmembrane region" description="Helical" evidence="2">
    <location>
        <begin position="215"/>
        <end position="234"/>
    </location>
</feature>
<comment type="caution">
    <text evidence="3">The sequence shown here is derived from an EMBL/GenBank/DDBJ whole genome shotgun (WGS) entry which is preliminary data.</text>
</comment>
<protein>
    <submittedName>
        <fullName evidence="3">Uncharacterized protein</fullName>
    </submittedName>
</protein>
<evidence type="ECO:0000313" key="4">
    <source>
        <dbReference type="Proteomes" id="UP001408356"/>
    </source>
</evidence>
<feature type="transmembrane region" description="Helical" evidence="2">
    <location>
        <begin position="125"/>
        <end position="142"/>
    </location>
</feature>
<evidence type="ECO:0000256" key="2">
    <source>
        <dbReference type="SAM" id="Phobius"/>
    </source>
</evidence>
<feature type="compositionally biased region" description="Polar residues" evidence="1">
    <location>
        <begin position="1"/>
        <end position="15"/>
    </location>
</feature>
<dbReference type="PANTHER" id="PTHR37577">
    <property type="entry name" value="INTEGRAL MEMBRANE PROTEIN"/>
    <property type="match status" value="1"/>
</dbReference>
<proteinExistence type="predicted"/>
<dbReference type="InterPro" id="IPR053018">
    <property type="entry name" value="Elsinochrome_Biosynth-Asso"/>
</dbReference>
<dbReference type="EMBL" id="JARVKF010000037">
    <property type="protein sequence ID" value="KAK9424449.1"/>
    <property type="molecule type" value="Genomic_DNA"/>
</dbReference>
<keyword evidence="4" id="KW-1185">Reference proteome</keyword>
<keyword evidence="2" id="KW-0812">Transmembrane</keyword>
<dbReference type="Proteomes" id="UP001408356">
    <property type="component" value="Unassembled WGS sequence"/>
</dbReference>
<organism evidence="3 4">
    <name type="scientific">Seiridium unicorne</name>
    <dbReference type="NCBI Taxonomy" id="138068"/>
    <lineage>
        <taxon>Eukaryota</taxon>
        <taxon>Fungi</taxon>
        <taxon>Dikarya</taxon>
        <taxon>Ascomycota</taxon>
        <taxon>Pezizomycotina</taxon>
        <taxon>Sordariomycetes</taxon>
        <taxon>Xylariomycetidae</taxon>
        <taxon>Amphisphaeriales</taxon>
        <taxon>Sporocadaceae</taxon>
        <taxon>Seiridium</taxon>
    </lineage>
</organism>